<dbReference type="GO" id="GO:0005737">
    <property type="term" value="C:cytoplasm"/>
    <property type="evidence" value="ECO:0007669"/>
    <property type="project" value="EnsemblFungi"/>
</dbReference>
<dbReference type="PANTHER" id="PTHR12329:SF16">
    <property type="entry name" value="BAG FAMILY MOLECULAR CHAPERONE REGULATOR 1"/>
    <property type="match status" value="1"/>
</dbReference>
<evidence type="ECO:0000313" key="6">
    <source>
        <dbReference type="JaponicusDB" id="SJAG_04817"/>
    </source>
</evidence>
<evidence type="ECO:0000256" key="2">
    <source>
        <dbReference type="SAM" id="MobiDB-lite"/>
    </source>
</evidence>
<dbReference type="VEuPathDB" id="FungiDB:SJAG_04817"/>
<dbReference type="PROSITE" id="PS51035">
    <property type="entry name" value="BAG"/>
    <property type="match status" value="1"/>
</dbReference>
<dbReference type="Pfam" id="PF02179">
    <property type="entry name" value="BAG"/>
    <property type="match status" value="1"/>
</dbReference>
<dbReference type="Gene3D" id="1.20.58.120">
    <property type="entry name" value="BAG domain"/>
    <property type="match status" value="1"/>
</dbReference>
<keyword evidence="7" id="KW-1185">Reference proteome</keyword>
<dbReference type="PROSITE" id="PS50053">
    <property type="entry name" value="UBIQUITIN_2"/>
    <property type="match status" value="1"/>
</dbReference>
<reference evidence="5 7" key="1">
    <citation type="journal article" date="2011" name="Science">
        <title>Comparative functional genomics of the fission yeasts.</title>
        <authorList>
            <person name="Rhind N."/>
            <person name="Chen Z."/>
            <person name="Yassour M."/>
            <person name="Thompson D.A."/>
            <person name="Haas B.J."/>
            <person name="Habib N."/>
            <person name="Wapinski I."/>
            <person name="Roy S."/>
            <person name="Lin M.F."/>
            <person name="Heiman D.I."/>
            <person name="Young S.K."/>
            <person name="Furuya K."/>
            <person name="Guo Y."/>
            <person name="Pidoux A."/>
            <person name="Chen H.M."/>
            <person name="Robbertse B."/>
            <person name="Goldberg J.M."/>
            <person name="Aoki K."/>
            <person name="Bayne E.H."/>
            <person name="Berlin A.M."/>
            <person name="Desjardins C.A."/>
            <person name="Dobbs E."/>
            <person name="Dukaj L."/>
            <person name="Fan L."/>
            <person name="FitzGerald M.G."/>
            <person name="French C."/>
            <person name="Gujja S."/>
            <person name="Hansen K."/>
            <person name="Keifenheim D."/>
            <person name="Levin J.Z."/>
            <person name="Mosher R.A."/>
            <person name="Mueller C.A."/>
            <person name="Pfiffner J."/>
            <person name="Priest M."/>
            <person name="Russ C."/>
            <person name="Smialowska A."/>
            <person name="Swoboda P."/>
            <person name="Sykes S.M."/>
            <person name="Vaughn M."/>
            <person name="Vengrova S."/>
            <person name="Yoder R."/>
            <person name="Zeng Q."/>
            <person name="Allshire R."/>
            <person name="Baulcombe D."/>
            <person name="Birren B.W."/>
            <person name="Brown W."/>
            <person name="Ekwall K."/>
            <person name="Kellis M."/>
            <person name="Leatherwood J."/>
            <person name="Levin H."/>
            <person name="Margalit H."/>
            <person name="Martienssen R."/>
            <person name="Nieduszynski C.A."/>
            <person name="Spatafora J.W."/>
            <person name="Friedman N."/>
            <person name="Dalgaard J.Z."/>
            <person name="Baumann P."/>
            <person name="Niki H."/>
            <person name="Regev A."/>
            <person name="Nusbaum C."/>
        </authorList>
    </citation>
    <scope>NUCLEOTIDE SEQUENCE [LARGE SCALE GENOMIC DNA]</scope>
    <source>
        <strain evidence="7">yFS275 / FY16936</strain>
    </source>
</reference>
<keyword evidence="1" id="KW-0143">Chaperone</keyword>
<dbReference type="InterPro" id="IPR036533">
    <property type="entry name" value="BAG_dom_sf"/>
</dbReference>
<dbReference type="PANTHER" id="PTHR12329">
    <property type="entry name" value="BCL2-ASSOCIATED ATHANOGENE"/>
    <property type="match status" value="1"/>
</dbReference>
<dbReference type="Pfam" id="PF00240">
    <property type="entry name" value="ubiquitin"/>
    <property type="match status" value="1"/>
</dbReference>
<dbReference type="GO" id="GO:0005634">
    <property type="term" value="C:nucleus"/>
    <property type="evidence" value="ECO:0007669"/>
    <property type="project" value="EnsemblFungi"/>
</dbReference>
<dbReference type="SUPFAM" id="SSF63491">
    <property type="entry name" value="BAG domain"/>
    <property type="match status" value="1"/>
</dbReference>
<dbReference type="InterPro" id="IPR000626">
    <property type="entry name" value="Ubiquitin-like_dom"/>
</dbReference>
<feature type="domain" description="BAG" evidence="4">
    <location>
        <begin position="116"/>
        <end position="197"/>
    </location>
</feature>
<accession>B6K7U5</accession>
<gene>
    <name evidence="6" type="primary">bag101</name>
    <name evidence="5" type="ORF">SJAG_04817</name>
</gene>
<dbReference type="SMART" id="SM00264">
    <property type="entry name" value="BAG"/>
    <property type="match status" value="1"/>
</dbReference>
<protein>
    <submittedName>
        <fullName evidence="5">BAG family molecular chaperone regulator Bag101</fullName>
    </submittedName>
</protein>
<evidence type="ECO:0000313" key="7">
    <source>
        <dbReference type="Proteomes" id="UP000001744"/>
    </source>
</evidence>
<evidence type="ECO:0000259" key="3">
    <source>
        <dbReference type="PROSITE" id="PS50053"/>
    </source>
</evidence>
<dbReference type="STRING" id="402676.B6K7U5"/>
<dbReference type="InterPro" id="IPR003103">
    <property type="entry name" value="BAG_domain"/>
</dbReference>
<evidence type="ECO:0000313" key="5">
    <source>
        <dbReference type="EMBL" id="EEB09599.1"/>
    </source>
</evidence>
<dbReference type="JaponicusDB" id="SJAG_04817">
    <property type="gene designation" value="bag101"/>
</dbReference>
<dbReference type="GeneID" id="7049397"/>
<organism evidence="5 7">
    <name type="scientific">Schizosaccharomyces japonicus (strain yFS275 / FY16936)</name>
    <name type="common">Fission yeast</name>
    <dbReference type="NCBI Taxonomy" id="402676"/>
    <lineage>
        <taxon>Eukaryota</taxon>
        <taxon>Fungi</taxon>
        <taxon>Dikarya</taxon>
        <taxon>Ascomycota</taxon>
        <taxon>Taphrinomycotina</taxon>
        <taxon>Schizosaccharomycetes</taxon>
        <taxon>Schizosaccharomycetales</taxon>
        <taxon>Schizosaccharomycetaceae</taxon>
        <taxon>Schizosaccharomyces</taxon>
    </lineage>
</organism>
<dbReference type="HOGENOM" id="CLU_1397083_0_0_1"/>
<dbReference type="RefSeq" id="XP_002175892.1">
    <property type="nucleotide sequence ID" value="XM_002175856.2"/>
</dbReference>
<name>B6K7U5_SCHJY</name>
<dbReference type="AlphaFoldDB" id="B6K7U5"/>
<evidence type="ECO:0000256" key="1">
    <source>
        <dbReference type="ARBA" id="ARBA00023186"/>
    </source>
</evidence>
<feature type="domain" description="Ubiquitin-like" evidence="3">
    <location>
        <begin position="15"/>
        <end position="73"/>
    </location>
</feature>
<sequence length="203" mass="23338">MPESKRAVVIIHYWDKRVPIEVNLNENMQHLYNLVAQALDIPETEVSLVFAGRRLTHMNEKLSKYGIKNKSKILCRKRHKKHHRSAQAEDDNEEATTEPVVDEKQQPSASSPVMKELQSITDHVDAELEPAVKTYIKSPPEVPKKRLERNIMLSELLLQQLFKLDAVETQGNPVMRTQRKATVTKIQDLLQQLDQNKPVGVHL</sequence>
<dbReference type="GO" id="GO:0051087">
    <property type="term" value="F:protein-folding chaperone binding"/>
    <property type="evidence" value="ECO:0007669"/>
    <property type="project" value="InterPro"/>
</dbReference>
<feature type="compositionally biased region" description="Basic residues" evidence="2">
    <location>
        <begin position="76"/>
        <end position="85"/>
    </location>
</feature>
<dbReference type="Gene3D" id="3.10.20.90">
    <property type="entry name" value="Phosphatidylinositol 3-kinase Catalytic Subunit, Chain A, domain 1"/>
    <property type="match status" value="1"/>
</dbReference>
<dbReference type="SUPFAM" id="SSF54236">
    <property type="entry name" value="Ubiquitin-like"/>
    <property type="match status" value="1"/>
</dbReference>
<dbReference type="EMBL" id="KE651168">
    <property type="protein sequence ID" value="EEB09599.1"/>
    <property type="molecule type" value="Genomic_DNA"/>
</dbReference>
<feature type="region of interest" description="Disordered" evidence="2">
    <location>
        <begin position="76"/>
        <end position="116"/>
    </location>
</feature>
<dbReference type="InterPro" id="IPR029071">
    <property type="entry name" value="Ubiquitin-like_domsf"/>
</dbReference>
<dbReference type="OMA" id="HYGNQRI"/>
<proteinExistence type="predicted"/>
<dbReference type="eggNOG" id="KOG4361">
    <property type="taxonomic scope" value="Eukaryota"/>
</dbReference>
<evidence type="ECO:0000259" key="4">
    <source>
        <dbReference type="PROSITE" id="PS51035"/>
    </source>
</evidence>
<dbReference type="CDD" id="cd17039">
    <property type="entry name" value="Ubl_ubiquitin_like"/>
    <property type="match status" value="1"/>
</dbReference>
<dbReference type="Proteomes" id="UP000001744">
    <property type="component" value="Unassembled WGS sequence"/>
</dbReference>
<dbReference type="InterPro" id="IPR039773">
    <property type="entry name" value="BAG_chaperone_regulator"/>
</dbReference>